<accession>A0A1X0P788</accession>
<evidence type="ECO:0000259" key="4">
    <source>
        <dbReference type="PROSITE" id="PS50059"/>
    </source>
</evidence>
<evidence type="ECO:0000313" key="6">
    <source>
        <dbReference type="Proteomes" id="UP000192257"/>
    </source>
</evidence>
<evidence type="ECO:0000313" key="5">
    <source>
        <dbReference type="EMBL" id="ORC92439.1"/>
    </source>
</evidence>
<feature type="transmembrane region" description="Helical" evidence="3">
    <location>
        <begin position="61"/>
        <end position="80"/>
    </location>
</feature>
<reference evidence="5 6" key="1">
    <citation type="submission" date="2017-03" db="EMBL/GenBank/DDBJ databases">
        <title>An alternative strategy for trypanosome survival in the mammalian bloodstream revealed through genome and transcriptome analysis of the ubiquitous bovine parasite Trypanosoma (Megatrypanum) theileri.</title>
        <authorList>
            <person name="Kelly S."/>
            <person name="Ivens A."/>
            <person name="Mott A."/>
            <person name="O'Neill E."/>
            <person name="Emms D."/>
            <person name="Macleod O."/>
            <person name="Voorheis P."/>
            <person name="Matthews J."/>
            <person name="Matthews K."/>
            <person name="Carrington M."/>
        </authorList>
    </citation>
    <scope>NUCLEOTIDE SEQUENCE [LARGE SCALE GENOMIC DNA]</scope>
    <source>
        <strain evidence="5">Edinburgh</strain>
    </source>
</reference>
<dbReference type="STRING" id="67003.A0A1X0P788"/>
<dbReference type="EC" id="5.2.1.8" evidence="1"/>
<gene>
    <name evidence="5" type="ORF">TM35_000031920</name>
</gene>
<dbReference type="GO" id="GO:0003755">
    <property type="term" value="F:peptidyl-prolyl cis-trans isomerase activity"/>
    <property type="evidence" value="ECO:0007669"/>
    <property type="project" value="UniProtKB-KW"/>
</dbReference>
<dbReference type="InterPro" id="IPR046357">
    <property type="entry name" value="PPIase_dom_sf"/>
</dbReference>
<keyword evidence="3" id="KW-1133">Transmembrane helix</keyword>
<dbReference type="AlphaFoldDB" id="A0A1X0P788"/>
<protein>
    <recommendedName>
        <fullName evidence="1">peptidylprolyl isomerase</fullName>
        <ecNumber evidence="1">5.2.1.8</ecNumber>
    </recommendedName>
</protein>
<dbReference type="PROSITE" id="PS50059">
    <property type="entry name" value="FKBP_PPIASE"/>
    <property type="match status" value="1"/>
</dbReference>
<dbReference type="SUPFAM" id="SSF54534">
    <property type="entry name" value="FKBP-like"/>
    <property type="match status" value="1"/>
</dbReference>
<proteinExistence type="predicted"/>
<evidence type="ECO:0000256" key="2">
    <source>
        <dbReference type="SAM" id="MobiDB-lite"/>
    </source>
</evidence>
<sequence>MSANSNSESNSDNDKDIKPQTCKESEEQKSNTNDSTTEEKDSPSSSSSLSSSSSSSNWIDYWMWYGAILLLLITISFSLYDKYHTRLELGYDHDEYIKYLKEEWSTAGNKLLAAAAHDKSFTNYRNTRIFFRPIMRKVPIPNTSPVAYKQKIGLAEVDNDNHWRSEYDNVKGESNKTTTGNKIRCIDEDDNIQVYVVGIRSNGIRFTSSYQSGVPPDFYKLENHVSCLQKVLLLMCEGDKWEMFCPPEEAYGEVGSGEVPPAATTVWRVSVQRTRGGEERTREDAERRLLRVAVEMNETLAVPVTRRRLFEKAKMYLANSTVNV</sequence>
<evidence type="ECO:0000256" key="3">
    <source>
        <dbReference type="SAM" id="Phobius"/>
    </source>
</evidence>
<feature type="compositionally biased region" description="Low complexity" evidence="2">
    <location>
        <begin position="43"/>
        <end position="55"/>
    </location>
</feature>
<dbReference type="VEuPathDB" id="TriTrypDB:TM35_000031920"/>
<keyword evidence="1" id="KW-0697">Rotamase</keyword>
<dbReference type="Gene3D" id="3.10.50.40">
    <property type="match status" value="1"/>
</dbReference>
<dbReference type="InterPro" id="IPR001179">
    <property type="entry name" value="PPIase_FKBP_dom"/>
</dbReference>
<feature type="compositionally biased region" description="Basic and acidic residues" evidence="2">
    <location>
        <begin position="12"/>
        <end position="29"/>
    </location>
</feature>
<keyword evidence="3" id="KW-0472">Membrane</keyword>
<comment type="catalytic activity">
    <reaction evidence="1">
        <text>[protein]-peptidylproline (omega=180) = [protein]-peptidylproline (omega=0)</text>
        <dbReference type="Rhea" id="RHEA:16237"/>
        <dbReference type="Rhea" id="RHEA-COMP:10747"/>
        <dbReference type="Rhea" id="RHEA-COMP:10748"/>
        <dbReference type="ChEBI" id="CHEBI:83833"/>
        <dbReference type="ChEBI" id="CHEBI:83834"/>
        <dbReference type="EC" id="5.2.1.8"/>
    </reaction>
</comment>
<dbReference type="EMBL" id="NBCO01000003">
    <property type="protein sequence ID" value="ORC92439.1"/>
    <property type="molecule type" value="Genomic_DNA"/>
</dbReference>
<dbReference type="Proteomes" id="UP000192257">
    <property type="component" value="Unassembled WGS sequence"/>
</dbReference>
<name>A0A1X0P788_9TRYP</name>
<keyword evidence="6" id="KW-1185">Reference proteome</keyword>
<dbReference type="RefSeq" id="XP_028886505.1">
    <property type="nucleotide sequence ID" value="XM_029021959.1"/>
</dbReference>
<comment type="caution">
    <text evidence="5">The sequence shown here is derived from an EMBL/GenBank/DDBJ whole genome shotgun (WGS) entry which is preliminary data.</text>
</comment>
<evidence type="ECO:0000256" key="1">
    <source>
        <dbReference type="PROSITE-ProRule" id="PRU00277"/>
    </source>
</evidence>
<organism evidence="5 6">
    <name type="scientific">Trypanosoma theileri</name>
    <dbReference type="NCBI Taxonomy" id="67003"/>
    <lineage>
        <taxon>Eukaryota</taxon>
        <taxon>Discoba</taxon>
        <taxon>Euglenozoa</taxon>
        <taxon>Kinetoplastea</taxon>
        <taxon>Metakinetoplastina</taxon>
        <taxon>Trypanosomatida</taxon>
        <taxon>Trypanosomatidae</taxon>
        <taxon>Trypanosoma</taxon>
    </lineage>
</organism>
<dbReference type="Pfam" id="PF00254">
    <property type="entry name" value="FKBP_C"/>
    <property type="match status" value="1"/>
</dbReference>
<keyword evidence="3" id="KW-0812">Transmembrane</keyword>
<keyword evidence="1 5" id="KW-0413">Isomerase</keyword>
<dbReference type="GeneID" id="39981739"/>
<feature type="compositionally biased region" description="Low complexity" evidence="2">
    <location>
        <begin position="1"/>
        <end position="10"/>
    </location>
</feature>
<dbReference type="OrthoDB" id="1902587at2759"/>
<feature type="domain" description="PPIase FKBP-type" evidence="4">
    <location>
        <begin position="189"/>
        <end position="275"/>
    </location>
</feature>
<feature type="region of interest" description="Disordered" evidence="2">
    <location>
        <begin position="1"/>
        <end position="55"/>
    </location>
</feature>